<dbReference type="RefSeq" id="WP_271431355.1">
    <property type="nucleotide sequence ID" value="NZ_JAQIOY010000001.1"/>
</dbReference>
<comment type="caution">
    <text evidence="1">The sequence shown here is derived from an EMBL/GenBank/DDBJ whole genome shotgun (WGS) entry which is preliminary data.</text>
</comment>
<dbReference type="EMBL" id="JAQIOY010000001">
    <property type="protein sequence ID" value="MDA7424027.1"/>
    <property type="molecule type" value="Genomic_DNA"/>
</dbReference>
<evidence type="ECO:0008006" key="3">
    <source>
        <dbReference type="Google" id="ProtNLM"/>
    </source>
</evidence>
<dbReference type="Proteomes" id="UP001210720">
    <property type="component" value="Unassembled WGS sequence"/>
</dbReference>
<dbReference type="SUPFAM" id="SSF54427">
    <property type="entry name" value="NTF2-like"/>
    <property type="match status" value="1"/>
</dbReference>
<reference evidence="1 2" key="1">
    <citation type="submission" date="2023-01" db="EMBL/GenBank/DDBJ databases">
        <title>Thalassococcus onchidii sp. nov., isolated from a marine invertebrate from the South China Sea.</title>
        <authorList>
            <person name="Xu S."/>
            <person name="Liu Z."/>
            <person name="Xu Y."/>
        </authorList>
    </citation>
    <scope>NUCLEOTIDE SEQUENCE [LARGE SCALE GENOMIC DNA]</scope>
    <source>
        <strain evidence="1 2">KCTC 32084</strain>
    </source>
</reference>
<sequence>MYSIIDQQRAYEIAQEALDRTEDALLTGNHSVFEELFHLPQSLSTMDGIVWLESTDDIRKVFDRVCKRIKDLGITKLDRRVDRLIFDGPEAIRYSYLTRMLDADGSLVQPPFPCLCRMIHLDGSWKIADTQYALRDETDHEEALLGAQHERSIPGGLESPGYAVFQNLLDRITKSYLEKDFATFEELTSFPVLVQKAHGTEIFPDAHRLQIDFEQYQREFKIKGITNMIRTIRSVHMIGSKRMQGTYRTYLLSGKTLLSEGYDSAMTLEQGEDAVWRITSVMHPIEHMTLDKMVHSDLS</sequence>
<dbReference type="InterPro" id="IPR032710">
    <property type="entry name" value="NTF2-like_dom_sf"/>
</dbReference>
<accession>A0ABT4XQ02</accession>
<organism evidence="1 2">
    <name type="scientific">Thalassococcus lentus</name>
    <dbReference type="NCBI Taxonomy" id="1210524"/>
    <lineage>
        <taxon>Bacteria</taxon>
        <taxon>Pseudomonadati</taxon>
        <taxon>Pseudomonadota</taxon>
        <taxon>Alphaproteobacteria</taxon>
        <taxon>Rhodobacterales</taxon>
        <taxon>Roseobacteraceae</taxon>
        <taxon>Thalassococcus</taxon>
    </lineage>
</organism>
<protein>
    <recommendedName>
        <fullName evidence="3">SnoaL-like domain-containing protein</fullName>
    </recommendedName>
</protein>
<evidence type="ECO:0000313" key="2">
    <source>
        <dbReference type="Proteomes" id="UP001210720"/>
    </source>
</evidence>
<gene>
    <name evidence="1" type="ORF">PFY00_04765</name>
</gene>
<evidence type="ECO:0000313" key="1">
    <source>
        <dbReference type="EMBL" id="MDA7424027.1"/>
    </source>
</evidence>
<name>A0ABT4XQ02_9RHOB</name>
<proteinExistence type="predicted"/>
<keyword evidence="2" id="KW-1185">Reference proteome</keyword>